<evidence type="ECO:0000313" key="1">
    <source>
        <dbReference type="EMBL" id="GAH56699.1"/>
    </source>
</evidence>
<reference evidence="1" key="1">
    <citation type="journal article" date="2014" name="Front. Microbiol.">
        <title>High frequency of phylogenetically diverse reductive dehalogenase-homologous genes in deep subseafloor sedimentary metagenomes.</title>
        <authorList>
            <person name="Kawai M."/>
            <person name="Futagami T."/>
            <person name="Toyoda A."/>
            <person name="Takaki Y."/>
            <person name="Nishi S."/>
            <person name="Hori S."/>
            <person name="Arai W."/>
            <person name="Tsubouchi T."/>
            <person name="Morono Y."/>
            <person name="Uchiyama I."/>
            <person name="Ito T."/>
            <person name="Fujiyama A."/>
            <person name="Inagaki F."/>
            <person name="Takami H."/>
        </authorList>
    </citation>
    <scope>NUCLEOTIDE SEQUENCE</scope>
    <source>
        <strain evidence="1">Expedition CK06-06</strain>
    </source>
</reference>
<name>X1HS79_9ZZZZ</name>
<gene>
    <name evidence="1" type="ORF">S03H2_36537</name>
</gene>
<organism evidence="1">
    <name type="scientific">marine sediment metagenome</name>
    <dbReference type="NCBI Taxonomy" id="412755"/>
    <lineage>
        <taxon>unclassified sequences</taxon>
        <taxon>metagenomes</taxon>
        <taxon>ecological metagenomes</taxon>
    </lineage>
</organism>
<dbReference type="AlphaFoldDB" id="X1HS79"/>
<feature type="non-terminal residue" evidence="1">
    <location>
        <position position="1"/>
    </location>
</feature>
<sequence>AIEAKLKDWKRGSLQAYRYKSFAHKSYLVVPNEIESLVEKTFFKKNNIGLIFFNYKNKQRKIALECSEEKPKNNFMANTALEFFWEDKTLKELSII</sequence>
<accession>X1HS79</accession>
<dbReference type="EMBL" id="BARU01022428">
    <property type="protein sequence ID" value="GAH56699.1"/>
    <property type="molecule type" value="Genomic_DNA"/>
</dbReference>
<comment type="caution">
    <text evidence="1">The sequence shown here is derived from an EMBL/GenBank/DDBJ whole genome shotgun (WGS) entry which is preliminary data.</text>
</comment>
<proteinExistence type="predicted"/>
<protein>
    <submittedName>
        <fullName evidence="1">Uncharacterized protein</fullName>
    </submittedName>
</protein>